<feature type="domain" description="Major facilitator superfamily (MFS) profile" evidence="9">
    <location>
        <begin position="10"/>
        <end position="520"/>
    </location>
</feature>
<keyword evidence="11" id="KW-1185">Reference proteome</keyword>
<evidence type="ECO:0000256" key="6">
    <source>
        <dbReference type="ARBA" id="ARBA00023136"/>
    </source>
</evidence>
<feature type="transmembrane region" description="Helical" evidence="8">
    <location>
        <begin position="400"/>
        <end position="420"/>
    </location>
</feature>
<feature type="transmembrane region" description="Helical" evidence="8">
    <location>
        <begin position="300"/>
        <end position="322"/>
    </location>
</feature>
<gene>
    <name evidence="10" type="ORF">GCM10009754_41000</name>
</gene>
<comment type="subcellular location">
    <subcellularLocation>
        <location evidence="1">Cell membrane</location>
        <topology evidence="1">Multi-pass membrane protein</topology>
    </subcellularLocation>
</comment>
<comment type="caution">
    <text evidence="10">The sequence shown here is derived from an EMBL/GenBank/DDBJ whole genome shotgun (WGS) entry which is preliminary data.</text>
</comment>
<dbReference type="Gene3D" id="1.20.1250.20">
    <property type="entry name" value="MFS general substrate transporter like domains"/>
    <property type="match status" value="1"/>
</dbReference>
<sequence length="540" mass="55665">MKKSHSPWLVLSVLCLGQAVALMDTTVVNVAIPAMMHGLDANLDQILWVVNGYVLTYAVLLVTCGRLGDLYGQKATFLAGLGVFTISSALCGLAQNPTQLIIARLLQGIGGAMLTPQSLAVVSKVFPAEKRGAALGIWGAFAGGAAAIGPSLGGLIVSSLDWRWVFFINVPIGLAAIVLGAIVVPDLRGGPRRKLDLLGTTVLTAGLTLLVFGFIEGPPHQWGALWGPISVPVVLVLGVVVLAVFAVLEGRRQGRDPLVPFEIIRQRNFALMAVVVVALPCGLGAMLLLTTIHLQSAVGMSPVAAGLTIAVAPLVSTAFAPYAGRCIDRFGGKYVMFAGFALFAVGIAYLALAAQPDSTWLSMLPGLVVVGIGMGVVFSPPAAIAMHDIEPSMSGAASGLFNMMRLCGSVLGGALVGALLQARLAVSLADAAQGAAGVLPAQYRQPFIDVFTATASPDLAAARIETTGAFAGAPRELLDSARGKAVREGVTDAVRFSYLLPVGVLFAGALGTLAVRGHTKRGRTASPESAPELADKPGRS</sequence>
<evidence type="ECO:0000256" key="1">
    <source>
        <dbReference type="ARBA" id="ARBA00004651"/>
    </source>
</evidence>
<keyword evidence="5 8" id="KW-1133">Transmembrane helix</keyword>
<evidence type="ECO:0000313" key="10">
    <source>
        <dbReference type="EMBL" id="GAA1964821.1"/>
    </source>
</evidence>
<evidence type="ECO:0000256" key="8">
    <source>
        <dbReference type="SAM" id="Phobius"/>
    </source>
</evidence>
<organism evidence="10 11">
    <name type="scientific">Amycolatopsis minnesotensis</name>
    <dbReference type="NCBI Taxonomy" id="337894"/>
    <lineage>
        <taxon>Bacteria</taxon>
        <taxon>Bacillati</taxon>
        <taxon>Actinomycetota</taxon>
        <taxon>Actinomycetes</taxon>
        <taxon>Pseudonocardiales</taxon>
        <taxon>Pseudonocardiaceae</taxon>
        <taxon>Amycolatopsis</taxon>
    </lineage>
</organism>
<feature type="region of interest" description="Disordered" evidence="7">
    <location>
        <begin position="518"/>
        <end position="540"/>
    </location>
</feature>
<reference evidence="10 11" key="1">
    <citation type="journal article" date="2019" name="Int. J. Syst. Evol. Microbiol.">
        <title>The Global Catalogue of Microorganisms (GCM) 10K type strain sequencing project: providing services to taxonomists for standard genome sequencing and annotation.</title>
        <authorList>
            <consortium name="The Broad Institute Genomics Platform"/>
            <consortium name="The Broad Institute Genome Sequencing Center for Infectious Disease"/>
            <person name="Wu L."/>
            <person name="Ma J."/>
        </authorList>
    </citation>
    <scope>NUCLEOTIDE SEQUENCE [LARGE SCALE GENOMIC DNA]</scope>
    <source>
        <strain evidence="10 11">JCM 14545</strain>
    </source>
</reference>
<feature type="transmembrane region" description="Helical" evidence="8">
    <location>
        <begin position="197"/>
        <end position="215"/>
    </location>
</feature>
<keyword evidence="4 8" id="KW-0812">Transmembrane</keyword>
<evidence type="ECO:0000256" key="7">
    <source>
        <dbReference type="SAM" id="MobiDB-lite"/>
    </source>
</evidence>
<feature type="transmembrane region" description="Helical" evidence="8">
    <location>
        <begin position="75"/>
        <end position="95"/>
    </location>
</feature>
<dbReference type="Gene3D" id="1.20.1720.10">
    <property type="entry name" value="Multidrug resistance protein D"/>
    <property type="match status" value="1"/>
</dbReference>
<keyword evidence="3" id="KW-1003">Cell membrane</keyword>
<evidence type="ECO:0000259" key="9">
    <source>
        <dbReference type="PROSITE" id="PS50850"/>
    </source>
</evidence>
<dbReference type="InterPro" id="IPR011701">
    <property type="entry name" value="MFS"/>
</dbReference>
<feature type="transmembrane region" description="Helical" evidence="8">
    <location>
        <begin position="360"/>
        <end position="379"/>
    </location>
</feature>
<dbReference type="PANTHER" id="PTHR42718:SF46">
    <property type="entry name" value="BLR6921 PROTEIN"/>
    <property type="match status" value="1"/>
</dbReference>
<dbReference type="NCBIfam" id="TIGR00711">
    <property type="entry name" value="efflux_EmrB"/>
    <property type="match status" value="1"/>
</dbReference>
<feature type="transmembrane region" description="Helical" evidence="8">
    <location>
        <begin position="45"/>
        <end position="63"/>
    </location>
</feature>
<feature type="transmembrane region" description="Helical" evidence="8">
    <location>
        <begin position="496"/>
        <end position="515"/>
    </location>
</feature>
<feature type="transmembrane region" description="Helical" evidence="8">
    <location>
        <begin position="101"/>
        <end position="122"/>
    </location>
</feature>
<dbReference type="InterPro" id="IPR004638">
    <property type="entry name" value="EmrB-like"/>
</dbReference>
<evidence type="ECO:0000256" key="4">
    <source>
        <dbReference type="ARBA" id="ARBA00022692"/>
    </source>
</evidence>
<feature type="transmembrane region" description="Helical" evidence="8">
    <location>
        <begin position="134"/>
        <end position="158"/>
    </location>
</feature>
<protein>
    <submittedName>
        <fullName evidence="10">DHA2 family efflux MFS transporter permease subunit</fullName>
    </submittedName>
</protein>
<evidence type="ECO:0000313" key="11">
    <source>
        <dbReference type="Proteomes" id="UP001501116"/>
    </source>
</evidence>
<dbReference type="RefSeq" id="WP_344420898.1">
    <property type="nucleotide sequence ID" value="NZ_BAAANN010000015.1"/>
</dbReference>
<dbReference type="InterPro" id="IPR020846">
    <property type="entry name" value="MFS_dom"/>
</dbReference>
<feature type="transmembrane region" description="Helical" evidence="8">
    <location>
        <begin position="164"/>
        <end position="185"/>
    </location>
</feature>
<proteinExistence type="predicted"/>
<dbReference type="PRINTS" id="PR01036">
    <property type="entry name" value="TCRTETB"/>
</dbReference>
<keyword evidence="2" id="KW-0813">Transport</keyword>
<keyword evidence="6 8" id="KW-0472">Membrane</keyword>
<dbReference type="EMBL" id="BAAANN010000015">
    <property type="protein sequence ID" value="GAA1964821.1"/>
    <property type="molecule type" value="Genomic_DNA"/>
</dbReference>
<evidence type="ECO:0000256" key="3">
    <source>
        <dbReference type="ARBA" id="ARBA00022475"/>
    </source>
</evidence>
<dbReference type="InterPro" id="IPR036259">
    <property type="entry name" value="MFS_trans_sf"/>
</dbReference>
<feature type="transmembrane region" description="Helical" evidence="8">
    <location>
        <begin position="227"/>
        <end position="248"/>
    </location>
</feature>
<dbReference type="Proteomes" id="UP001501116">
    <property type="component" value="Unassembled WGS sequence"/>
</dbReference>
<dbReference type="CDD" id="cd17321">
    <property type="entry name" value="MFS_MMR_MDR_like"/>
    <property type="match status" value="1"/>
</dbReference>
<feature type="transmembrane region" description="Helical" evidence="8">
    <location>
        <begin position="269"/>
        <end position="294"/>
    </location>
</feature>
<dbReference type="SUPFAM" id="SSF103473">
    <property type="entry name" value="MFS general substrate transporter"/>
    <property type="match status" value="1"/>
</dbReference>
<feature type="transmembrane region" description="Helical" evidence="8">
    <location>
        <begin position="334"/>
        <end position="354"/>
    </location>
</feature>
<dbReference type="Pfam" id="PF07690">
    <property type="entry name" value="MFS_1"/>
    <property type="match status" value="1"/>
</dbReference>
<accession>A0ABN2R7H1</accession>
<name>A0ABN2R7H1_9PSEU</name>
<dbReference type="PANTHER" id="PTHR42718">
    <property type="entry name" value="MAJOR FACILITATOR SUPERFAMILY MULTIDRUG TRANSPORTER MFSC"/>
    <property type="match status" value="1"/>
</dbReference>
<dbReference type="PROSITE" id="PS50850">
    <property type="entry name" value="MFS"/>
    <property type="match status" value="1"/>
</dbReference>
<evidence type="ECO:0000256" key="2">
    <source>
        <dbReference type="ARBA" id="ARBA00022448"/>
    </source>
</evidence>
<evidence type="ECO:0000256" key="5">
    <source>
        <dbReference type="ARBA" id="ARBA00022989"/>
    </source>
</evidence>